<evidence type="ECO:0000256" key="2">
    <source>
        <dbReference type="ARBA" id="ARBA00022475"/>
    </source>
</evidence>
<accession>A0A4R6GMU3</accession>
<keyword evidence="3 10" id="KW-0328">Glycosyltransferase</keyword>
<keyword evidence="7 8" id="KW-0472">Membrane</keyword>
<evidence type="ECO:0000259" key="9">
    <source>
        <dbReference type="Pfam" id="PF13231"/>
    </source>
</evidence>
<keyword evidence="5 8" id="KW-0812">Transmembrane</keyword>
<comment type="caution">
    <text evidence="10">The sequence shown here is derived from an EMBL/GenBank/DDBJ whole genome shotgun (WGS) entry which is preliminary data.</text>
</comment>
<dbReference type="PANTHER" id="PTHR33908">
    <property type="entry name" value="MANNOSYLTRANSFERASE YKCB-RELATED"/>
    <property type="match status" value="1"/>
</dbReference>
<evidence type="ECO:0000256" key="8">
    <source>
        <dbReference type="SAM" id="Phobius"/>
    </source>
</evidence>
<keyword evidence="4 10" id="KW-0808">Transferase</keyword>
<feature type="transmembrane region" description="Helical" evidence="8">
    <location>
        <begin position="206"/>
        <end position="223"/>
    </location>
</feature>
<dbReference type="InterPro" id="IPR038731">
    <property type="entry name" value="RgtA/B/C-like"/>
</dbReference>
<sequence>MCVFMIKGYFNKENWGTVVFIVAFVGLFFYYNLHESLFYPPQSLHIWRQTNSLSLAQNYYQYGLPLLKPEMHNQFPDNGYSGKSVGEFPIIYYTVAKLWQIFGEHEWIFKLFQNVILFIGLFALYRVLREVVTNELYALLVSLLIFTSPTFIYFGPNFLPDVPSLSFVFIAWFFCIRFLRERKVATLWLTSCMFCLAMLLKITAAISFIAIGGWVLFEILFLKEEEQIFKFRFKQILPFIISTLIVICWYFYANHYNKVHGGHFSFHGIWPIWDMDRAHFDRVIEALENIYFKELFFPLTQYLTVGIWLGLILMIRKLDRISRFLVIVLPIGFLLQLILWFQVLENHDYYMINLYVVFVAIWGIFMRQLAKHKLKWKYITYSVLLVFFTVNVVKCRKQVLDRYQGWMQNDFNRMKALNDIEPYFEQWGIEKEAKVISMNDFSINSSLYYMNRKGYTNFGSDLTKAETIYDRIRKGARFMVVTDTTILSQYFLAPFIHEKLGSYQNVFVYDLRNINFKE</sequence>
<keyword evidence="6 8" id="KW-1133">Transmembrane helix</keyword>
<evidence type="ECO:0000256" key="1">
    <source>
        <dbReference type="ARBA" id="ARBA00004651"/>
    </source>
</evidence>
<feature type="transmembrane region" description="Helical" evidence="8">
    <location>
        <begin position="378"/>
        <end position="394"/>
    </location>
</feature>
<dbReference type="AlphaFoldDB" id="A0A4R6GMU3"/>
<dbReference type="GO" id="GO:0016763">
    <property type="term" value="F:pentosyltransferase activity"/>
    <property type="evidence" value="ECO:0007669"/>
    <property type="project" value="TreeGrafter"/>
</dbReference>
<feature type="transmembrane region" description="Helical" evidence="8">
    <location>
        <begin position="295"/>
        <end position="315"/>
    </location>
</feature>
<dbReference type="Proteomes" id="UP000294848">
    <property type="component" value="Unassembled WGS sequence"/>
</dbReference>
<organism evidence="10 11">
    <name type="scientific">Sunxiuqinia elliptica</name>
    <dbReference type="NCBI Taxonomy" id="655355"/>
    <lineage>
        <taxon>Bacteria</taxon>
        <taxon>Pseudomonadati</taxon>
        <taxon>Bacteroidota</taxon>
        <taxon>Bacteroidia</taxon>
        <taxon>Marinilabiliales</taxon>
        <taxon>Prolixibacteraceae</taxon>
        <taxon>Sunxiuqinia</taxon>
    </lineage>
</organism>
<evidence type="ECO:0000256" key="4">
    <source>
        <dbReference type="ARBA" id="ARBA00022679"/>
    </source>
</evidence>
<evidence type="ECO:0000256" key="6">
    <source>
        <dbReference type="ARBA" id="ARBA00022989"/>
    </source>
</evidence>
<feature type="transmembrane region" description="Helical" evidence="8">
    <location>
        <begin position="107"/>
        <end position="125"/>
    </location>
</feature>
<feature type="transmembrane region" description="Helical" evidence="8">
    <location>
        <begin position="235"/>
        <end position="252"/>
    </location>
</feature>
<evidence type="ECO:0000256" key="5">
    <source>
        <dbReference type="ARBA" id="ARBA00022692"/>
    </source>
</evidence>
<dbReference type="GO" id="GO:0009103">
    <property type="term" value="P:lipopolysaccharide biosynthetic process"/>
    <property type="evidence" value="ECO:0007669"/>
    <property type="project" value="UniProtKB-ARBA"/>
</dbReference>
<feature type="transmembrane region" description="Helical" evidence="8">
    <location>
        <begin position="137"/>
        <end position="156"/>
    </location>
</feature>
<feature type="transmembrane region" description="Helical" evidence="8">
    <location>
        <begin position="162"/>
        <end position="179"/>
    </location>
</feature>
<dbReference type="EMBL" id="SNWI01000012">
    <property type="protein sequence ID" value="TDN96287.1"/>
    <property type="molecule type" value="Genomic_DNA"/>
</dbReference>
<evidence type="ECO:0000313" key="10">
    <source>
        <dbReference type="EMBL" id="TDN96287.1"/>
    </source>
</evidence>
<proteinExistence type="predicted"/>
<comment type="subcellular location">
    <subcellularLocation>
        <location evidence="1">Cell membrane</location>
        <topology evidence="1">Multi-pass membrane protein</topology>
    </subcellularLocation>
</comment>
<keyword evidence="2" id="KW-1003">Cell membrane</keyword>
<dbReference type="GO" id="GO:0005886">
    <property type="term" value="C:plasma membrane"/>
    <property type="evidence" value="ECO:0007669"/>
    <property type="project" value="UniProtKB-SubCell"/>
</dbReference>
<evidence type="ECO:0000256" key="3">
    <source>
        <dbReference type="ARBA" id="ARBA00022676"/>
    </source>
</evidence>
<gene>
    <name evidence="10" type="ORF">DET52_112114</name>
</gene>
<dbReference type="Pfam" id="PF13231">
    <property type="entry name" value="PMT_2"/>
    <property type="match status" value="1"/>
</dbReference>
<feature type="transmembrane region" description="Helical" evidence="8">
    <location>
        <begin position="324"/>
        <end position="343"/>
    </location>
</feature>
<feature type="domain" description="Glycosyltransferase RgtA/B/C/D-like" evidence="9">
    <location>
        <begin position="89"/>
        <end position="218"/>
    </location>
</feature>
<dbReference type="InterPro" id="IPR050297">
    <property type="entry name" value="LipidA_mod_glycosyltrf_83"/>
</dbReference>
<feature type="transmembrane region" description="Helical" evidence="8">
    <location>
        <begin position="15"/>
        <end position="33"/>
    </location>
</feature>
<dbReference type="PANTHER" id="PTHR33908:SF11">
    <property type="entry name" value="MEMBRANE PROTEIN"/>
    <property type="match status" value="1"/>
</dbReference>
<feature type="transmembrane region" description="Helical" evidence="8">
    <location>
        <begin position="349"/>
        <end position="366"/>
    </location>
</feature>
<name>A0A4R6GMU3_9BACT</name>
<protein>
    <submittedName>
        <fullName evidence="10">Dolichyl-phosphate-mannose-protein mannosyltransferase</fullName>
    </submittedName>
</protein>
<reference evidence="10 11" key="1">
    <citation type="submission" date="2019-03" db="EMBL/GenBank/DDBJ databases">
        <title>Freshwater and sediment microbial communities from various areas in North America, analyzing microbe dynamics in response to fracking.</title>
        <authorList>
            <person name="Lamendella R."/>
        </authorList>
    </citation>
    <scope>NUCLEOTIDE SEQUENCE [LARGE SCALE GENOMIC DNA]</scope>
    <source>
        <strain evidence="10 11">114D</strain>
    </source>
</reference>
<evidence type="ECO:0000256" key="7">
    <source>
        <dbReference type="ARBA" id="ARBA00023136"/>
    </source>
</evidence>
<dbReference type="OrthoDB" id="1112848at2"/>
<evidence type="ECO:0000313" key="11">
    <source>
        <dbReference type="Proteomes" id="UP000294848"/>
    </source>
</evidence>